<keyword evidence="1" id="KW-0732">Signal</keyword>
<dbReference type="Gene3D" id="2.120.10.10">
    <property type="match status" value="1"/>
</dbReference>
<gene>
    <name evidence="3" type="ORF">AAE02nite_12590</name>
</gene>
<evidence type="ECO:0000313" key="4">
    <source>
        <dbReference type="Proteomes" id="UP000321532"/>
    </source>
</evidence>
<dbReference type="PROSITE" id="PS51257">
    <property type="entry name" value="PROKAR_LIPOPROTEIN"/>
    <property type="match status" value="1"/>
</dbReference>
<dbReference type="AlphaFoldDB" id="A0A512AV65"/>
<accession>A0A512AV65</accession>
<organism evidence="3 4">
    <name type="scientific">Adhaeribacter aerolatus</name>
    <dbReference type="NCBI Taxonomy" id="670289"/>
    <lineage>
        <taxon>Bacteria</taxon>
        <taxon>Pseudomonadati</taxon>
        <taxon>Bacteroidota</taxon>
        <taxon>Cytophagia</taxon>
        <taxon>Cytophagales</taxon>
        <taxon>Hymenobacteraceae</taxon>
        <taxon>Adhaeribacter</taxon>
    </lineage>
</organism>
<dbReference type="RefSeq" id="WP_146896090.1">
    <property type="nucleotide sequence ID" value="NZ_BJYS01000006.1"/>
</dbReference>
<keyword evidence="4" id="KW-1185">Reference proteome</keyword>
<evidence type="ECO:0000313" key="3">
    <source>
        <dbReference type="EMBL" id="GEO03595.1"/>
    </source>
</evidence>
<dbReference type="OrthoDB" id="41724at2"/>
<dbReference type="PANTHER" id="PTHR43752:SF2">
    <property type="entry name" value="BNR_ASP-BOX REPEAT FAMILY PROTEIN"/>
    <property type="match status" value="1"/>
</dbReference>
<sequence>MKHLLIGAWPALLLGLALSCTTPQKNVVNQPSREKDSASAKAPTISTVQYEHIFKDDRPFPQCHASTMIGLKNQNYLVAWFAGSHEKNDDVGIWMAQGQPGNWSKPYLAVKIRKDPHWNPVLFNGPNGRIYLYFKVGKEIDYWETWVQHSDDQGKTWSQPVELVPGDKGGRGPVRNQPLVLSDGTWLAPASVERNKVWDVFIDRSTDGGKTWTSTGKLPLDRSVIKGEGVIQPALWESKPGRVHMLMRSSGGKICRSDSNDYGKTWSPIYPIDLPNNNSGIDVTQIAGDTIAVIYNPVGENWGKRYPITVAVSTDNGKTWPTTFDIEKKGEEKTELSYPDIFYQDGHLVACYTWNRQRIAFWKGKVSF</sequence>
<dbReference type="Pfam" id="PF13088">
    <property type="entry name" value="BNR_2"/>
    <property type="match status" value="1"/>
</dbReference>
<evidence type="ECO:0000259" key="2">
    <source>
        <dbReference type="Pfam" id="PF13088"/>
    </source>
</evidence>
<dbReference type="InterPro" id="IPR011040">
    <property type="entry name" value="Sialidase"/>
</dbReference>
<proteinExistence type="predicted"/>
<feature type="chain" id="PRO_5021720424" description="Sialidase domain-containing protein" evidence="1">
    <location>
        <begin position="20"/>
        <end position="368"/>
    </location>
</feature>
<dbReference type="CDD" id="cd15482">
    <property type="entry name" value="Sialidase_non-viral"/>
    <property type="match status" value="1"/>
</dbReference>
<reference evidence="3 4" key="1">
    <citation type="submission" date="2019-07" db="EMBL/GenBank/DDBJ databases">
        <title>Whole genome shotgun sequence of Adhaeribacter aerolatus NBRC 106133.</title>
        <authorList>
            <person name="Hosoyama A."/>
            <person name="Uohara A."/>
            <person name="Ohji S."/>
            <person name="Ichikawa N."/>
        </authorList>
    </citation>
    <scope>NUCLEOTIDE SEQUENCE [LARGE SCALE GENOMIC DNA]</scope>
    <source>
        <strain evidence="3 4">NBRC 106133</strain>
    </source>
</reference>
<evidence type="ECO:0000256" key="1">
    <source>
        <dbReference type="SAM" id="SignalP"/>
    </source>
</evidence>
<dbReference type="InterPro" id="IPR036278">
    <property type="entry name" value="Sialidase_sf"/>
</dbReference>
<feature type="domain" description="Sialidase" evidence="2">
    <location>
        <begin position="77"/>
        <end position="344"/>
    </location>
</feature>
<feature type="signal peptide" evidence="1">
    <location>
        <begin position="1"/>
        <end position="19"/>
    </location>
</feature>
<comment type="caution">
    <text evidence="3">The sequence shown here is derived from an EMBL/GenBank/DDBJ whole genome shotgun (WGS) entry which is preliminary data.</text>
</comment>
<dbReference type="SUPFAM" id="SSF50939">
    <property type="entry name" value="Sialidases"/>
    <property type="match status" value="1"/>
</dbReference>
<dbReference type="Proteomes" id="UP000321532">
    <property type="component" value="Unassembled WGS sequence"/>
</dbReference>
<dbReference type="EMBL" id="BJYS01000006">
    <property type="protein sequence ID" value="GEO03595.1"/>
    <property type="molecule type" value="Genomic_DNA"/>
</dbReference>
<protein>
    <recommendedName>
        <fullName evidence="2">Sialidase domain-containing protein</fullName>
    </recommendedName>
</protein>
<name>A0A512AV65_9BACT</name>
<dbReference type="PANTHER" id="PTHR43752">
    <property type="entry name" value="BNR/ASP-BOX REPEAT FAMILY PROTEIN"/>
    <property type="match status" value="1"/>
</dbReference>